<comment type="cofactor">
    <cofactor evidence="1">
        <name>Mg(2+)</name>
        <dbReference type="ChEBI" id="CHEBI:18420"/>
    </cofactor>
</comment>
<evidence type="ECO:0000313" key="7">
    <source>
        <dbReference type="EMBL" id="MDN4474584.1"/>
    </source>
</evidence>
<dbReference type="InterPro" id="IPR033749">
    <property type="entry name" value="Polyprenyl_synt_CS"/>
</dbReference>
<accession>A0ABT8G623</accession>
<dbReference type="PANTHER" id="PTHR12001:SF85">
    <property type="entry name" value="SHORT CHAIN ISOPRENYL DIPHOSPHATE SYNTHASE"/>
    <property type="match status" value="1"/>
</dbReference>
<dbReference type="EMBL" id="JAUHPW010000001">
    <property type="protein sequence ID" value="MDN4474584.1"/>
    <property type="molecule type" value="Genomic_DNA"/>
</dbReference>
<evidence type="ECO:0000256" key="5">
    <source>
        <dbReference type="ARBA" id="ARBA00022842"/>
    </source>
</evidence>
<comment type="caution">
    <text evidence="7">The sequence shown here is derived from an EMBL/GenBank/DDBJ whole genome shotgun (WGS) entry which is preliminary data.</text>
</comment>
<evidence type="ECO:0000256" key="6">
    <source>
        <dbReference type="RuleBase" id="RU004466"/>
    </source>
</evidence>
<name>A0ABT8G623_9MICO</name>
<dbReference type="SUPFAM" id="SSF48576">
    <property type="entry name" value="Terpenoid synthases"/>
    <property type="match status" value="1"/>
</dbReference>
<reference evidence="7" key="1">
    <citation type="submission" date="2023-06" db="EMBL/GenBank/DDBJ databases">
        <title>Sysu t00192.</title>
        <authorList>
            <person name="Gao L."/>
            <person name="Fang B.-Z."/>
            <person name="Li W.-J."/>
        </authorList>
    </citation>
    <scope>NUCLEOTIDE SEQUENCE</scope>
    <source>
        <strain evidence="7">SYSU T00192</strain>
    </source>
</reference>
<organism evidence="7 8">
    <name type="scientific">Demequina litoralis</name>
    <dbReference type="NCBI Taxonomy" id="3051660"/>
    <lineage>
        <taxon>Bacteria</taxon>
        <taxon>Bacillati</taxon>
        <taxon>Actinomycetota</taxon>
        <taxon>Actinomycetes</taxon>
        <taxon>Micrococcales</taxon>
        <taxon>Demequinaceae</taxon>
        <taxon>Demequina</taxon>
    </lineage>
</organism>
<keyword evidence="8" id="KW-1185">Reference proteome</keyword>
<keyword evidence="4" id="KW-0479">Metal-binding</keyword>
<proteinExistence type="inferred from homology"/>
<dbReference type="Gene3D" id="1.10.600.10">
    <property type="entry name" value="Farnesyl Diphosphate Synthase"/>
    <property type="match status" value="1"/>
</dbReference>
<evidence type="ECO:0000256" key="1">
    <source>
        <dbReference type="ARBA" id="ARBA00001946"/>
    </source>
</evidence>
<gene>
    <name evidence="7" type="ORF">QQX09_01820</name>
</gene>
<keyword evidence="3 6" id="KW-0808">Transferase</keyword>
<protein>
    <submittedName>
        <fullName evidence="7">Polyprenyl synthetase family protein</fullName>
    </submittedName>
</protein>
<dbReference type="RefSeq" id="WP_301130987.1">
    <property type="nucleotide sequence ID" value="NZ_JAUHPW010000001.1"/>
</dbReference>
<dbReference type="SFLD" id="SFLDS00005">
    <property type="entry name" value="Isoprenoid_Synthase_Type_I"/>
    <property type="match status" value="1"/>
</dbReference>
<comment type="similarity">
    <text evidence="2 6">Belongs to the FPP/GGPP synthase family.</text>
</comment>
<evidence type="ECO:0000256" key="4">
    <source>
        <dbReference type="ARBA" id="ARBA00022723"/>
    </source>
</evidence>
<dbReference type="PROSITE" id="PS00444">
    <property type="entry name" value="POLYPRENYL_SYNTHASE_2"/>
    <property type="match status" value="1"/>
</dbReference>
<dbReference type="PANTHER" id="PTHR12001">
    <property type="entry name" value="GERANYLGERANYL PYROPHOSPHATE SYNTHASE"/>
    <property type="match status" value="1"/>
</dbReference>
<dbReference type="PROSITE" id="PS00723">
    <property type="entry name" value="POLYPRENYL_SYNTHASE_1"/>
    <property type="match status" value="1"/>
</dbReference>
<keyword evidence="5" id="KW-0460">Magnesium</keyword>
<dbReference type="Proteomes" id="UP001172728">
    <property type="component" value="Unassembled WGS sequence"/>
</dbReference>
<evidence type="ECO:0000313" key="8">
    <source>
        <dbReference type="Proteomes" id="UP001172728"/>
    </source>
</evidence>
<dbReference type="InterPro" id="IPR008949">
    <property type="entry name" value="Isoprenoid_synthase_dom_sf"/>
</dbReference>
<dbReference type="InterPro" id="IPR000092">
    <property type="entry name" value="Polyprenyl_synt"/>
</dbReference>
<evidence type="ECO:0000256" key="2">
    <source>
        <dbReference type="ARBA" id="ARBA00006706"/>
    </source>
</evidence>
<evidence type="ECO:0000256" key="3">
    <source>
        <dbReference type="ARBA" id="ARBA00022679"/>
    </source>
</evidence>
<sequence length="350" mass="35467">MRTAEDPRPEIADRTADLLAWAAAAMAPAGVAADDIAARLAASSEGGKAFRGRLLLAAFDGCDGTDREAALGLAAALELFQTAALLHDDVLDGSDTRRGRPAAHKVFEAQHRDAGWQGDAAAYGRSGAILAGDVALIAAQRGATLAARRAGDGVADLFDEMAALVTAGQHLDMRVAVSPVAALPGLHDEIRTIMRAKTASYTAEFPLALGAAAAGAPAATVAALRAAGLPLGIAFQLRDDVLGLTGAPERTGKPVGDDLREGKRTLLVWHGVTHGSGAQRDAVLAVLGRADAGEDEIRAAIDAVAASGALDAVEEQIALDASRARDALTAALPDPAAVLALVGAAVDRSA</sequence>
<dbReference type="Pfam" id="PF00348">
    <property type="entry name" value="polyprenyl_synt"/>
    <property type="match status" value="1"/>
</dbReference>